<dbReference type="Proteomes" id="UP000094455">
    <property type="component" value="Unassembled WGS sequence"/>
</dbReference>
<dbReference type="RefSeq" id="XP_019019915.1">
    <property type="nucleotide sequence ID" value="XM_019160329.1"/>
</dbReference>
<dbReference type="AlphaFoldDB" id="A0A1E3NRT3"/>
<feature type="region of interest" description="Disordered" evidence="1">
    <location>
        <begin position="28"/>
        <end position="59"/>
    </location>
</feature>
<evidence type="ECO:0000313" key="3">
    <source>
        <dbReference type="Proteomes" id="UP000094455"/>
    </source>
</evidence>
<evidence type="ECO:0000256" key="1">
    <source>
        <dbReference type="SAM" id="MobiDB-lite"/>
    </source>
</evidence>
<proteinExistence type="predicted"/>
<accession>A0A1E3NRT3</accession>
<reference evidence="2 3" key="1">
    <citation type="journal article" date="2016" name="Proc. Natl. Acad. Sci. U.S.A.">
        <title>Comparative genomics of biotechnologically important yeasts.</title>
        <authorList>
            <person name="Riley R."/>
            <person name="Haridas S."/>
            <person name="Wolfe K.H."/>
            <person name="Lopes M.R."/>
            <person name="Hittinger C.T."/>
            <person name="Goeker M."/>
            <person name="Salamov A.A."/>
            <person name="Wisecaver J.H."/>
            <person name="Long T.M."/>
            <person name="Calvey C.H."/>
            <person name="Aerts A.L."/>
            <person name="Barry K.W."/>
            <person name="Choi C."/>
            <person name="Clum A."/>
            <person name="Coughlan A.Y."/>
            <person name="Deshpande S."/>
            <person name="Douglass A.P."/>
            <person name="Hanson S.J."/>
            <person name="Klenk H.-P."/>
            <person name="LaButti K.M."/>
            <person name="Lapidus A."/>
            <person name="Lindquist E.A."/>
            <person name="Lipzen A.M."/>
            <person name="Meier-Kolthoff J.P."/>
            <person name="Ohm R.A."/>
            <person name="Otillar R.P."/>
            <person name="Pangilinan J.L."/>
            <person name="Peng Y."/>
            <person name="Rokas A."/>
            <person name="Rosa C.A."/>
            <person name="Scheuner C."/>
            <person name="Sibirny A.A."/>
            <person name="Slot J.C."/>
            <person name="Stielow J.B."/>
            <person name="Sun H."/>
            <person name="Kurtzman C.P."/>
            <person name="Blackwell M."/>
            <person name="Grigoriev I.V."/>
            <person name="Jeffries T.W."/>
        </authorList>
    </citation>
    <scope>NUCLEOTIDE SEQUENCE [LARGE SCALE GENOMIC DNA]</scope>
    <source>
        <strain evidence="2 3">NRRL Y-2026</strain>
    </source>
</reference>
<evidence type="ECO:0000313" key="2">
    <source>
        <dbReference type="EMBL" id="ODQ48802.1"/>
    </source>
</evidence>
<dbReference type="GeneID" id="30177016"/>
<gene>
    <name evidence="2" type="ORF">PICMEDRAFT_14332</name>
</gene>
<organism evidence="2 3">
    <name type="scientific">Pichia membranifaciens NRRL Y-2026</name>
    <dbReference type="NCBI Taxonomy" id="763406"/>
    <lineage>
        <taxon>Eukaryota</taxon>
        <taxon>Fungi</taxon>
        <taxon>Dikarya</taxon>
        <taxon>Ascomycota</taxon>
        <taxon>Saccharomycotina</taxon>
        <taxon>Pichiomycetes</taxon>
        <taxon>Pichiales</taxon>
        <taxon>Pichiaceae</taxon>
        <taxon>Pichia</taxon>
    </lineage>
</organism>
<protein>
    <submittedName>
        <fullName evidence="2">Uncharacterized protein</fullName>
    </submittedName>
</protein>
<dbReference type="EMBL" id="KV454001">
    <property type="protein sequence ID" value="ODQ48802.1"/>
    <property type="molecule type" value="Genomic_DNA"/>
</dbReference>
<name>A0A1E3NRT3_9ASCO</name>
<keyword evidence="3" id="KW-1185">Reference proteome</keyword>
<sequence>MHAKLGGGRSSALPIWCRHRSGRALRVLSRPPYATRQPGTSEGDVAAGDEGLKGWCHSG</sequence>